<name>A0ACC2E1Q1_DIPCM</name>
<dbReference type="Proteomes" id="UP001162992">
    <property type="component" value="Chromosome 4"/>
</dbReference>
<evidence type="ECO:0000313" key="1">
    <source>
        <dbReference type="EMBL" id="KAJ7560359.1"/>
    </source>
</evidence>
<gene>
    <name evidence="1" type="ORF">O6H91_04G126500</name>
</gene>
<accession>A0ACC2E1Q1</accession>
<sequence>MTFMIRNFIISMVAITRSSICRKGESNCRHVAIMAVILALVLQQFDAVSVSSRAFQFSFSSFPPSSIVDLTVLGDAQPTSNGVLQMTRDGQNISLQSSSGRAFYSKPIALWSSSSNDTASFNTSFSFTIQNITAAFGDGMSFLMASAAASPSRGSEGGMLGLCTSMTSGSPNNHFVAVEFDTYENMDSGFKFMDIDGNHVGIDINGIVSQKAVSLDSLGMNLKSGRIITAWIDYDGHGKQLDVYLSYNSTKPSSPLLSDVIDLSQYILPNMYLGFTGATGKSFELHDVHSWSFAGTELIAQSPSVSPSPGVSLSHPPATRSSASKSMMVLVVTLGISFVIGAASFLILLRYYNYKKKRIVLPVGKSIKDASIDPSAFILTADFLYGPRKFTYKELSMATNHFSQKQELGRGGFGSVYKGIVPGDGTMIAVKRTSKTSSQGEREFVAEVSIIGRLRHRNLVPLLGWCHGKGDLLLVYEFMPNGSLDKLLFGSKGEFLDWPRRYKIVCGLAAALLYLHEEWEDQVVHRDVKASNVMLDANFTARLGDFGLARLIEHNKNAETTLAAGTLGYLAPEVSQTGKATTKSDVYSFGAVALEVACGRRPIDRTLPAEETILLEWVWSLQARGRITDAADARLEASSIVSSELQCLLQLGLACSHPDPEARPTIRQVLQILKGDAALPAIPSSKPVPNYYHFSFQDLFVEMAHDTTPTDASAAATGMESISFTDSETANSIDSDTPARVPEAGTALLR</sequence>
<dbReference type="EMBL" id="CM055095">
    <property type="protein sequence ID" value="KAJ7560359.1"/>
    <property type="molecule type" value="Genomic_DNA"/>
</dbReference>
<reference evidence="2" key="1">
    <citation type="journal article" date="2024" name="Proc. Natl. Acad. Sci. U.S.A.">
        <title>Extraordinary preservation of gene collinearity over three hundred million years revealed in homosporous lycophytes.</title>
        <authorList>
            <person name="Li C."/>
            <person name="Wickell D."/>
            <person name="Kuo L.Y."/>
            <person name="Chen X."/>
            <person name="Nie B."/>
            <person name="Liao X."/>
            <person name="Peng D."/>
            <person name="Ji J."/>
            <person name="Jenkins J."/>
            <person name="Williams M."/>
            <person name="Shu S."/>
            <person name="Plott C."/>
            <person name="Barry K."/>
            <person name="Rajasekar S."/>
            <person name="Grimwood J."/>
            <person name="Han X."/>
            <person name="Sun S."/>
            <person name="Hou Z."/>
            <person name="He W."/>
            <person name="Dai G."/>
            <person name="Sun C."/>
            <person name="Schmutz J."/>
            <person name="Leebens-Mack J.H."/>
            <person name="Li F.W."/>
            <person name="Wang L."/>
        </authorList>
    </citation>
    <scope>NUCLEOTIDE SEQUENCE [LARGE SCALE GENOMIC DNA]</scope>
    <source>
        <strain evidence="2">cv. PW_Plant_1</strain>
    </source>
</reference>
<proteinExistence type="predicted"/>
<evidence type="ECO:0000313" key="2">
    <source>
        <dbReference type="Proteomes" id="UP001162992"/>
    </source>
</evidence>
<organism evidence="1 2">
    <name type="scientific">Diphasiastrum complanatum</name>
    <name type="common">Issler's clubmoss</name>
    <name type="synonym">Lycopodium complanatum</name>
    <dbReference type="NCBI Taxonomy" id="34168"/>
    <lineage>
        <taxon>Eukaryota</taxon>
        <taxon>Viridiplantae</taxon>
        <taxon>Streptophyta</taxon>
        <taxon>Embryophyta</taxon>
        <taxon>Tracheophyta</taxon>
        <taxon>Lycopodiopsida</taxon>
        <taxon>Lycopodiales</taxon>
        <taxon>Lycopodiaceae</taxon>
        <taxon>Lycopodioideae</taxon>
        <taxon>Diphasiastrum</taxon>
    </lineage>
</organism>
<keyword evidence="2" id="KW-1185">Reference proteome</keyword>
<protein>
    <submittedName>
        <fullName evidence="1">Uncharacterized protein</fullName>
    </submittedName>
</protein>
<comment type="caution">
    <text evidence="1">The sequence shown here is derived from an EMBL/GenBank/DDBJ whole genome shotgun (WGS) entry which is preliminary data.</text>
</comment>